<dbReference type="RefSeq" id="WP_332865981.1">
    <property type="nucleotide sequence ID" value="NZ_JBAFSM010000029.1"/>
</dbReference>
<evidence type="ECO:0000313" key="2">
    <source>
        <dbReference type="EMBL" id="MEG3438501.1"/>
    </source>
</evidence>
<dbReference type="Gene3D" id="1.20.5.340">
    <property type="match status" value="1"/>
</dbReference>
<comment type="caution">
    <text evidence="2">The sequence shown here is derived from an EMBL/GenBank/DDBJ whole genome shotgun (WGS) entry which is preliminary data.</text>
</comment>
<reference evidence="2 3" key="1">
    <citation type="submission" date="2024-01" db="EMBL/GenBank/DDBJ databases">
        <title>Genomic insights into the taxonomy and metabolism of the cyanobacterium Pannus brasiliensis CCIBt3594.</title>
        <authorList>
            <person name="Machado M."/>
            <person name="Botero N.B."/>
            <person name="Andreote A.P.D."/>
            <person name="Feitosa A.M.T."/>
            <person name="Popin R."/>
            <person name="Sivonen K."/>
            <person name="Fiore M.F."/>
        </authorList>
    </citation>
    <scope>NUCLEOTIDE SEQUENCE [LARGE SCALE GENOMIC DNA]</scope>
    <source>
        <strain evidence="2 3">CCIBt3594</strain>
    </source>
</reference>
<keyword evidence="3" id="KW-1185">Reference proteome</keyword>
<keyword evidence="1" id="KW-0472">Membrane</keyword>
<dbReference type="AlphaFoldDB" id="A0AAW9QY85"/>
<keyword evidence="1" id="KW-0812">Transmembrane</keyword>
<organism evidence="2 3">
    <name type="scientific">Pannus brasiliensis CCIBt3594</name>
    <dbReference type="NCBI Taxonomy" id="1427578"/>
    <lineage>
        <taxon>Bacteria</taxon>
        <taxon>Bacillati</taxon>
        <taxon>Cyanobacteriota</taxon>
        <taxon>Cyanophyceae</taxon>
        <taxon>Oscillatoriophycideae</taxon>
        <taxon>Chroococcales</taxon>
        <taxon>Microcystaceae</taxon>
        <taxon>Pannus</taxon>
    </lineage>
</organism>
<name>A0AAW9QY85_9CHRO</name>
<accession>A0AAW9QY85</accession>
<evidence type="ECO:0000256" key="1">
    <source>
        <dbReference type="SAM" id="Phobius"/>
    </source>
</evidence>
<sequence>MTAVTESDLKRLEDLIVNGQKAIENRLTNLETGQKAIENRLTNLETGQKAIETRLTNLETGQKTLELGQSDIKGDMKALDAKISGLNERIKPIDKIPDLAEKVGEFKIWRQVVIIAFTALVSGVVTWIVRNSLLNP</sequence>
<evidence type="ECO:0000313" key="3">
    <source>
        <dbReference type="Proteomes" id="UP001328733"/>
    </source>
</evidence>
<dbReference type="EMBL" id="JBAFSM010000029">
    <property type="protein sequence ID" value="MEG3438501.1"/>
    <property type="molecule type" value="Genomic_DNA"/>
</dbReference>
<proteinExistence type="predicted"/>
<keyword evidence="1" id="KW-1133">Transmembrane helix</keyword>
<feature type="transmembrane region" description="Helical" evidence="1">
    <location>
        <begin position="112"/>
        <end position="129"/>
    </location>
</feature>
<dbReference type="Proteomes" id="UP001328733">
    <property type="component" value="Unassembled WGS sequence"/>
</dbReference>
<gene>
    <name evidence="2" type="ORF">V0288_15325</name>
</gene>
<protein>
    <submittedName>
        <fullName evidence="2">Uncharacterized protein</fullName>
    </submittedName>
</protein>